<comment type="caution">
    <text evidence="2">The sequence shown here is derived from an EMBL/GenBank/DDBJ whole genome shotgun (WGS) entry which is preliminary data.</text>
</comment>
<protein>
    <submittedName>
        <fullName evidence="2">Uncharacterized protein</fullName>
    </submittedName>
</protein>
<dbReference type="AlphaFoldDB" id="N2ATI1"/>
<dbReference type="STRING" id="1235802.C823_01727"/>
<dbReference type="PATRIC" id="fig|1235802.3.peg.1836"/>
<organism evidence="2 3">
    <name type="scientific">Eubacterium plexicaudatum ASF492</name>
    <dbReference type="NCBI Taxonomy" id="1235802"/>
    <lineage>
        <taxon>Bacteria</taxon>
        <taxon>Bacillati</taxon>
        <taxon>Bacillota</taxon>
        <taxon>Clostridia</taxon>
        <taxon>Eubacteriales</taxon>
        <taxon>Eubacteriaceae</taxon>
        <taxon>Eubacterium</taxon>
    </lineage>
</organism>
<evidence type="ECO:0000313" key="2">
    <source>
        <dbReference type="EMBL" id="EMZ29763.1"/>
    </source>
</evidence>
<evidence type="ECO:0000256" key="1">
    <source>
        <dbReference type="SAM" id="MobiDB-lite"/>
    </source>
</evidence>
<feature type="region of interest" description="Disordered" evidence="1">
    <location>
        <begin position="130"/>
        <end position="230"/>
    </location>
</feature>
<feature type="compositionally biased region" description="Basic and acidic residues" evidence="1">
    <location>
        <begin position="134"/>
        <end position="143"/>
    </location>
</feature>
<dbReference type="HOGENOM" id="CLU_643628_0_0_9"/>
<dbReference type="Proteomes" id="UP000012589">
    <property type="component" value="Unassembled WGS sequence"/>
</dbReference>
<sequence>MKRFVSYLYSIYNNQKIHNAGFARMELRTGRNRVDIHLKENGYAGKTGTVYLFIRKQKNIQGISIGNIVFRGNQADFRFEQAEENIGQTPWQIAQMNGILVVVDERPAFLSQWDEQPVDTANFEIWQENQSEPIEQRQTKRNPDQANATMKESEQNTTAEDKMQRKHEVDLQNQIKEDNPVAEENTGMQESTGKPENTGIRESTGMEENTGIRESTGMEEYTGIRESMGMEKNTGIRESTGMQENTGVQESTGTERYTGMQEYAGIQENTNMEMEEESALFERMGDAKEYEQTEHPGNIRTAELQPQPVHSWMQTWRYMLRIYPVLHQFADQKNVLCVRIEIKDVRLLPEKYWSMVNNSFLLHGFFNYRYLVFGRIGQSWFIGIPGIYQKQEHVMASVFGFPDFLPQREKNDKGEQPGYWYRILAI</sequence>
<proteinExistence type="predicted"/>
<reference evidence="2 3" key="1">
    <citation type="journal article" date="2014" name="Genome Announc.">
        <title>Draft genome sequences of the altered schaedler flora, a defined bacterial community from gnotobiotic mice.</title>
        <authorList>
            <person name="Wannemuehler M.J."/>
            <person name="Overstreet A.M."/>
            <person name="Ward D.V."/>
            <person name="Phillips G.J."/>
        </authorList>
    </citation>
    <scope>NUCLEOTIDE SEQUENCE [LARGE SCALE GENOMIC DNA]</scope>
    <source>
        <strain evidence="2 3">ASF492</strain>
    </source>
</reference>
<dbReference type="eggNOG" id="ENOG5030VT8">
    <property type="taxonomic scope" value="Bacteria"/>
</dbReference>
<dbReference type="EMBL" id="AQFT01000054">
    <property type="protein sequence ID" value="EMZ29763.1"/>
    <property type="molecule type" value="Genomic_DNA"/>
</dbReference>
<accession>N2ATI1</accession>
<keyword evidence="3" id="KW-1185">Reference proteome</keyword>
<feature type="compositionally biased region" description="Polar residues" evidence="1">
    <location>
        <begin position="186"/>
        <end position="195"/>
    </location>
</feature>
<feature type="compositionally biased region" description="Basic and acidic residues" evidence="1">
    <location>
        <begin position="151"/>
        <end position="179"/>
    </location>
</feature>
<gene>
    <name evidence="2" type="ORF">C823_01727</name>
</gene>
<evidence type="ECO:0000313" key="3">
    <source>
        <dbReference type="Proteomes" id="UP000012589"/>
    </source>
</evidence>
<dbReference type="OrthoDB" id="9814510at2"/>
<name>N2ATI1_9FIRM</name>